<evidence type="ECO:0000313" key="2">
    <source>
        <dbReference type="Proteomes" id="UP000640786"/>
    </source>
</evidence>
<dbReference type="RefSeq" id="WP_154310143.1">
    <property type="nucleotide sequence ID" value="NZ_JACSQO010000010.1"/>
</dbReference>
<organism evidence="1 2">
    <name type="scientific">Psychrobacillus faecigallinarum</name>
    <dbReference type="NCBI Taxonomy" id="2762235"/>
    <lineage>
        <taxon>Bacteria</taxon>
        <taxon>Bacillati</taxon>
        <taxon>Bacillota</taxon>
        <taxon>Bacilli</taxon>
        <taxon>Bacillales</taxon>
        <taxon>Bacillaceae</taxon>
        <taxon>Psychrobacillus</taxon>
    </lineage>
</organism>
<reference evidence="1 2" key="1">
    <citation type="submission" date="2020-08" db="EMBL/GenBank/DDBJ databases">
        <title>A Genomic Blueprint of the Chicken Gut Microbiome.</title>
        <authorList>
            <person name="Gilroy R."/>
            <person name="Ravi A."/>
            <person name="Getino M."/>
            <person name="Pursley I."/>
            <person name="Horton D.L."/>
            <person name="Alikhan N.-F."/>
            <person name="Baker D."/>
            <person name="Gharbi K."/>
            <person name="Hall N."/>
            <person name="Watson M."/>
            <person name="Adriaenssens E.M."/>
            <person name="Foster-Nyarko E."/>
            <person name="Jarju S."/>
            <person name="Secka A."/>
            <person name="Antonio M."/>
            <person name="Oren A."/>
            <person name="Chaudhuri R."/>
            <person name="La Ragione R.M."/>
            <person name="Hildebrand F."/>
            <person name="Pallen M.J."/>
        </authorList>
    </citation>
    <scope>NUCLEOTIDE SEQUENCE [LARGE SCALE GENOMIC DNA]</scope>
    <source>
        <strain evidence="1 2">Sa2BUA9</strain>
    </source>
</reference>
<dbReference type="EMBL" id="JACSQO010000010">
    <property type="protein sequence ID" value="MBD7945797.1"/>
    <property type="molecule type" value="Genomic_DNA"/>
</dbReference>
<comment type="caution">
    <text evidence="1">The sequence shown here is derived from an EMBL/GenBank/DDBJ whole genome shotgun (WGS) entry which is preliminary data.</text>
</comment>
<name>A0ABR8RDD7_9BACI</name>
<protein>
    <submittedName>
        <fullName evidence="1">Uncharacterized protein</fullName>
    </submittedName>
</protein>
<sequence length="119" mass="14200">MEQVNRFLRSLIFNKYDEFANALGYTNWKVAEENTFYIYRLEEDAGWYATELPSNKWAVWNDEGQPPYSMSEFATWSEAIGQLRKSFVGKGLPEEYWQPEGFKDNENVFMKEPDREKKM</sequence>
<gene>
    <name evidence="1" type="ORF">H9650_16935</name>
</gene>
<proteinExistence type="predicted"/>
<accession>A0ABR8RDD7</accession>
<evidence type="ECO:0000313" key="1">
    <source>
        <dbReference type="EMBL" id="MBD7945797.1"/>
    </source>
</evidence>
<keyword evidence="2" id="KW-1185">Reference proteome</keyword>
<dbReference type="Proteomes" id="UP000640786">
    <property type="component" value="Unassembled WGS sequence"/>
</dbReference>